<dbReference type="Proteomes" id="UP001596056">
    <property type="component" value="Unassembled WGS sequence"/>
</dbReference>
<comment type="caution">
    <text evidence="1">The sequence shown here is derived from an EMBL/GenBank/DDBJ whole genome shotgun (WGS) entry which is preliminary data.</text>
</comment>
<name>A0ABW0S8R7_9RHOB</name>
<protein>
    <recommendedName>
        <fullName evidence="3">MmgE/PrpD family protein</fullName>
    </recommendedName>
</protein>
<organism evidence="1 2">
    <name type="scientific">Rubellimicrobium aerolatum</name>
    <dbReference type="NCBI Taxonomy" id="490979"/>
    <lineage>
        <taxon>Bacteria</taxon>
        <taxon>Pseudomonadati</taxon>
        <taxon>Pseudomonadota</taxon>
        <taxon>Alphaproteobacteria</taxon>
        <taxon>Rhodobacterales</taxon>
        <taxon>Roseobacteraceae</taxon>
        <taxon>Rubellimicrobium</taxon>
    </lineage>
</organism>
<sequence>MGLNSILCIIRLVALAKGYSEADIAAGVEYASRKTRRTHPPGRFDKARRFYSSEPFHIPVREPSREYPFSQMTHARTAGHVAHQFGAGELATKRIGKLVEAVWEAEVQSISNHQAPLLAEMLSKKLKAAS</sequence>
<proteinExistence type="predicted"/>
<evidence type="ECO:0008006" key="3">
    <source>
        <dbReference type="Google" id="ProtNLM"/>
    </source>
</evidence>
<reference evidence="2" key="1">
    <citation type="journal article" date="2019" name="Int. J. Syst. Evol. Microbiol.">
        <title>The Global Catalogue of Microorganisms (GCM) 10K type strain sequencing project: providing services to taxonomists for standard genome sequencing and annotation.</title>
        <authorList>
            <consortium name="The Broad Institute Genomics Platform"/>
            <consortium name="The Broad Institute Genome Sequencing Center for Infectious Disease"/>
            <person name="Wu L."/>
            <person name="Ma J."/>
        </authorList>
    </citation>
    <scope>NUCLEOTIDE SEQUENCE [LARGE SCALE GENOMIC DNA]</scope>
    <source>
        <strain evidence="2">KACC 11588</strain>
    </source>
</reference>
<evidence type="ECO:0000313" key="2">
    <source>
        <dbReference type="Proteomes" id="UP001596056"/>
    </source>
</evidence>
<dbReference type="RefSeq" id="WP_209837606.1">
    <property type="nucleotide sequence ID" value="NZ_JAGGJP010000002.1"/>
</dbReference>
<dbReference type="EMBL" id="JBHSNA010000002">
    <property type="protein sequence ID" value="MFC5565302.1"/>
    <property type="molecule type" value="Genomic_DNA"/>
</dbReference>
<keyword evidence="2" id="KW-1185">Reference proteome</keyword>
<evidence type="ECO:0000313" key="1">
    <source>
        <dbReference type="EMBL" id="MFC5565302.1"/>
    </source>
</evidence>
<gene>
    <name evidence="1" type="ORF">ACFPOC_02600</name>
</gene>
<accession>A0ABW0S8R7</accession>